<name>A0A0A9DBQ6_ARUDO</name>
<evidence type="ECO:0000256" key="1">
    <source>
        <dbReference type="SAM" id="MobiDB-lite"/>
    </source>
</evidence>
<accession>A0A0A9DBQ6</accession>
<feature type="compositionally biased region" description="Polar residues" evidence="1">
    <location>
        <begin position="48"/>
        <end position="57"/>
    </location>
</feature>
<dbReference type="AlphaFoldDB" id="A0A0A9DBQ6"/>
<sequence>MRTNGLAREPCNDHPVMPEVTASRKSIGQPLQRNPLRAPSRQEAHGCSPSSQPKAPQ</sequence>
<feature type="compositionally biased region" description="Polar residues" evidence="1">
    <location>
        <begin position="23"/>
        <end position="32"/>
    </location>
</feature>
<reference evidence="2" key="1">
    <citation type="submission" date="2014-09" db="EMBL/GenBank/DDBJ databases">
        <authorList>
            <person name="Magalhaes I.L.F."/>
            <person name="Oliveira U."/>
            <person name="Santos F.R."/>
            <person name="Vidigal T.H.D.A."/>
            <person name="Brescovit A.D."/>
            <person name="Santos A.J."/>
        </authorList>
    </citation>
    <scope>NUCLEOTIDE SEQUENCE</scope>
    <source>
        <tissue evidence="2">Shoot tissue taken approximately 20 cm above the soil surface</tissue>
    </source>
</reference>
<evidence type="ECO:0000313" key="2">
    <source>
        <dbReference type="EMBL" id="JAD85261.1"/>
    </source>
</evidence>
<feature type="region of interest" description="Disordered" evidence="1">
    <location>
        <begin position="1"/>
        <end position="57"/>
    </location>
</feature>
<protein>
    <submittedName>
        <fullName evidence="2">Uncharacterized protein</fullName>
    </submittedName>
</protein>
<proteinExistence type="predicted"/>
<dbReference type="EMBL" id="GBRH01212634">
    <property type="protein sequence ID" value="JAD85261.1"/>
    <property type="molecule type" value="Transcribed_RNA"/>
</dbReference>
<organism evidence="2">
    <name type="scientific">Arundo donax</name>
    <name type="common">Giant reed</name>
    <name type="synonym">Donax arundinaceus</name>
    <dbReference type="NCBI Taxonomy" id="35708"/>
    <lineage>
        <taxon>Eukaryota</taxon>
        <taxon>Viridiplantae</taxon>
        <taxon>Streptophyta</taxon>
        <taxon>Embryophyta</taxon>
        <taxon>Tracheophyta</taxon>
        <taxon>Spermatophyta</taxon>
        <taxon>Magnoliopsida</taxon>
        <taxon>Liliopsida</taxon>
        <taxon>Poales</taxon>
        <taxon>Poaceae</taxon>
        <taxon>PACMAD clade</taxon>
        <taxon>Arundinoideae</taxon>
        <taxon>Arundineae</taxon>
        <taxon>Arundo</taxon>
    </lineage>
</organism>
<reference evidence="2" key="2">
    <citation type="journal article" date="2015" name="Data Brief">
        <title>Shoot transcriptome of the giant reed, Arundo donax.</title>
        <authorList>
            <person name="Barrero R.A."/>
            <person name="Guerrero F.D."/>
            <person name="Moolhuijzen P."/>
            <person name="Goolsby J.A."/>
            <person name="Tidwell J."/>
            <person name="Bellgard S.E."/>
            <person name="Bellgard M.I."/>
        </authorList>
    </citation>
    <scope>NUCLEOTIDE SEQUENCE</scope>
    <source>
        <tissue evidence="2">Shoot tissue taken approximately 20 cm above the soil surface</tissue>
    </source>
</reference>